<evidence type="ECO:0000256" key="4">
    <source>
        <dbReference type="ARBA" id="ARBA00022670"/>
    </source>
</evidence>
<dbReference type="InParanoid" id="H1XSC1"/>
<reference evidence="15 16" key="1">
    <citation type="submission" date="2011-09" db="EMBL/GenBank/DDBJ databases">
        <title>The permanent draft genome of Caldithrix abyssi DSM 13497.</title>
        <authorList>
            <consortium name="US DOE Joint Genome Institute (JGI-PGF)"/>
            <person name="Lucas S."/>
            <person name="Han J."/>
            <person name="Lapidus A."/>
            <person name="Bruce D."/>
            <person name="Goodwin L."/>
            <person name="Pitluck S."/>
            <person name="Peters L."/>
            <person name="Kyrpides N."/>
            <person name="Mavromatis K."/>
            <person name="Ivanova N."/>
            <person name="Mikhailova N."/>
            <person name="Chertkov O."/>
            <person name="Detter J.C."/>
            <person name="Tapia R."/>
            <person name="Han C."/>
            <person name="Land M."/>
            <person name="Hauser L."/>
            <person name="Markowitz V."/>
            <person name="Cheng J.-F."/>
            <person name="Hugenholtz P."/>
            <person name="Woyke T."/>
            <person name="Wu D."/>
            <person name="Spring S."/>
            <person name="Brambilla E."/>
            <person name="Klenk H.-P."/>
            <person name="Eisen J.A."/>
        </authorList>
    </citation>
    <scope>NUCLEOTIDE SEQUENCE [LARGE SCALE GENOMIC DNA]</scope>
    <source>
        <strain evidence="15 16">DSM 13497</strain>
    </source>
</reference>
<dbReference type="PROSITE" id="PS52035">
    <property type="entry name" value="PEPTIDASE_M14"/>
    <property type="match status" value="1"/>
</dbReference>
<keyword evidence="5" id="KW-0479">Metal-binding</keyword>
<keyword evidence="9" id="KW-0482">Metalloprotease</keyword>
<evidence type="ECO:0000256" key="10">
    <source>
        <dbReference type="ARBA" id="ARBA00050859"/>
    </source>
</evidence>
<evidence type="ECO:0000256" key="2">
    <source>
        <dbReference type="ARBA" id="ARBA00005988"/>
    </source>
</evidence>
<evidence type="ECO:0000256" key="1">
    <source>
        <dbReference type="ARBA" id="ARBA00001947"/>
    </source>
</evidence>
<dbReference type="PaxDb" id="880073-Calab_1716"/>
<dbReference type="NCBIfam" id="TIGR04183">
    <property type="entry name" value="Por_Secre_tail"/>
    <property type="match status" value="1"/>
</dbReference>
<evidence type="ECO:0000256" key="9">
    <source>
        <dbReference type="ARBA" id="ARBA00023049"/>
    </source>
</evidence>
<dbReference type="Gene3D" id="3.40.630.10">
    <property type="entry name" value="Zn peptidases"/>
    <property type="match status" value="1"/>
</dbReference>
<dbReference type="GO" id="GO:0004181">
    <property type="term" value="F:metallocarboxypeptidase activity"/>
    <property type="evidence" value="ECO:0007669"/>
    <property type="project" value="InterPro"/>
</dbReference>
<dbReference type="AlphaFoldDB" id="H1XSC1"/>
<keyword evidence="4" id="KW-0645">Protease</keyword>
<evidence type="ECO:0000256" key="6">
    <source>
        <dbReference type="ARBA" id="ARBA00022729"/>
    </source>
</evidence>
<dbReference type="SUPFAM" id="SSF53187">
    <property type="entry name" value="Zn-dependent exopeptidases"/>
    <property type="match status" value="1"/>
</dbReference>
<dbReference type="Pfam" id="PF18962">
    <property type="entry name" value="Por_Secre_tail"/>
    <property type="match status" value="1"/>
</dbReference>
<accession>H1XSC1</accession>
<evidence type="ECO:0000313" key="15">
    <source>
        <dbReference type="EMBL" id="EHO41333.1"/>
    </source>
</evidence>
<feature type="domain" description="Peptidase M14" evidence="13">
    <location>
        <begin position="126"/>
        <end position="424"/>
    </location>
</feature>
<dbReference type="PROSITE" id="PS00133">
    <property type="entry name" value="CARBOXYPEPT_ZN_2"/>
    <property type="match status" value="1"/>
</dbReference>
<dbReference type="CDD" id="cd03859">
    <property type="entry name" value="M14_CPT"/>
    <property type="match status" value="1"/>
</dbReference>
<evidence type="ECO:0000256" key="12">
    <source>
        <dbReference type="PROSITE-ProRule" id="PRU01379"/>
    </source>
</evidence>
<dbReference type="SMART" id="SM00631">
    <property type="entry name" value="Zn_pept"/>
    <property type="match status" value="1"/>
</dbReference>
<evidence type="ECO:0000256" key="7">
    <source>
        <dbReference type="ARBA" id="ARBA00022801"/>
    </source>
</evidence>
<comment type="cofactor">
    <cofactor evidence="1">
        <name>Zn(2+)</name>
        <dbReference type="ChEBI" id="CHEBI:29105"/>
    </cofactor>
</comment>
<dbReference type="Pfam" id="PF20773">
    <property type="entry name" value="InhA-like_MAM"/>
    <property type="match status" value="1"/>
</dbReference>
<dbReference type="eggNOG" id="COG0737">
    <property type="taxonomic scope" value="Bacteria"/>
</dbReference>
<evidence type="ECO:0000256" key="11">
    <source>
        <dbReference type="ARBA" id="ARBA00066554"/>
    </source>
</evidence>
<dbReference type="Gene3D" id="2.60.120.260">
    <property type="entry name" value="Galactose-binding domain-like"/>
    <property type="match status" value="1"/>
</dbReference>
<gene>
    <name evidence="14" type="ORF">Cabys_446</name>
    <name evidence="15" type="ORF">Calab_1716</name>
</gene>
<dbReference type="HOGENOM" id="CLU_355542_0_0_0"/>
<protein>
    <recommendedName>
        <fullName evidence="11">carboxypeptidase T</fullName>
        <ecNumber evidence="11">3.4.17.18</ecNumber>
    </recommendedName>
</protein>
<dbReference type="Pfam" id="PF00246">
    <property type="entry name" value="Peptidase_M14"/>
    <property type="match status" value="1"/>
</dbReference>
<comment type="similarity">
    <text evidence="2 12">Belongs to the peptidase M14 family.</text>
</comment>
<dbReference type="GO" id="GO:0005615">
    <property type="term" value="C:extracellular space"/>
    <property type="evidence" value="ECO:0007669"/>
    <property type="project" value="TreeGrafter"/>
</dbReference>
<dbReference type="Gene3D" id="2.60.40.4070">
    <property type="match status" value="1"/>
</dbReference>
<dbReference type="GO" id="GO:0006508">
    <property type="term" value="P:proteolysis"/>
    <property type="evidence" value="ECO:0007669"/>
    <property type="project" value="UniProtKB-KW"/>
</dbReference>
<dbReference type="eggNOG" id="COG2866">
    <property type="taxonomic scope" value="Bacteria"/>
</dbReference>
<dbReference type="OrthoDB" id="9808753at2"/>
<dbReference type="RefSeq" id="WP_006928431.1">
    <property type="nucleotide sequence ID" value="NZ_CM001402.1"/>
</dbReference>
<dbReference type="FunFam" id="3.40.630.10:FF:000084">
    <property type="entry name" value="Carboxypeptidase B2"/>
    <property type="match status" value="1"/>
</dbReference>
<dbReference type="InterPro" id="IPR026444">
    <property type="entry name" value="Secre_tail"/>
</dbReference>
<evidence type="ECO:0000313" key="14">
    <source>
        <dbReference type="EMBL" id="APF17197.1"/>
    </source>
</evidence>
<dbReference type="PRINTS" id="PR00765">
    <property type="entry name" value="CRBOXYPTASEA"/>
</dbReference>
<keyword evidence="8" id="KW-0862">Zinc</keyword>
<evidence type="ECO:0000313" key="17">
    <source>
        <dbReference type="Proteomes" id="UP000183868"/>
    </source>
</evidence>
<evidence type="ECO:0000256" key="8">
    <source>
        <dbReference type="ARBA" id="ARBA00022833"/>
    </source>
</evidence>
<dbReference type="Proteomes" id="UP000183868">
    <property type="component" value="Chromosome"/>
</dbReference>
<dbReference type="GO" id="GO:0008270">
    <property type="term" value="F:zinc ion binding"/>
    <property type="evidence" value="ECO:0007669"/>
    <property type="project" value="InterPro"/>
</dbReference>
<dbReference type="InterPro" id="IPR033810">
    <property type="entry name" value="Carboxypeptidase_T"/>
</dbReference>
<reference evidence="14 17" key="2">
    <citation type="submission" date="2016-11" db="EMBL/GenBank/DDBJ databases">
        <title>Genomic analysis of Caldithrix abyssi and proposal of a novel bacterial phylum Caldithrichaeota.</title>
        <authorList>
            <person name="Kublanov I."/>
            <person name="Sigalova O."/>
            <person name="Gavrilov S."/>
            <person name="Lebedinsky A."/>
            <person name="Ivanova N."/>
            <person name="Daum C."/>
            <person name="Reddy T."/>
            <person name="Klenk H.P."/>
            <person name="Goker M."/>
            <person name="Reva O."/>
            <person name="Miroshnichenko M."/>
            <person name="Kyprides N."/>
            <person name="Woyke T."/>
            <person name="Gelfand M."/>
        </authorList>
    </citation>
    <scope>NUCLEOTIDE SEQUENCE [LARGE SCALE GENOMIC DNA]</scope>
    <source>
        <strain evidence="14 17">LF13</strain>
    </source>
</reference>
<organism evidence="15 16">
    <name type="scientific">Caldithrix abyssi DSM 13497</name>
    <dbReference type="NCBI Taxonomy" id="880073"/>
    <lineage>
        <taxon>Bacteria</taxon>
        <taxon>Pseudomonadati</taxon>
        <taxon>Calditrichota</taxon>
        <taxon>Calditrichia</taxon>
        <taxon>Calditrichales</taxon>
        <taxon>Calditrichaceae</taxon>
        <taxon>Caldithrix</taxon>
    </lineage>
</organism>
<dbReference type="EC" id="3.4.17.18" evidence="11"/>
<dbReference type="InterPro" id="IPR000834">
    <property type="entry name" value="Peptidase_M14"/>
</dbReference>
<sequence precursor="true">MFRFAILLISFWLLAGLVYADFPAQSARTYSEVEVFLDKTSSFETLAAAGLIFDHIKILEKSAEGLRFKTVVNSSEMEILKQSGLSFKVLIADVVQDFLARQKQINAASLVREDLPAGFEYGSIGGYYTFDEVVNELDSMRLNYPHLITAKQSIGKSIENRDLWMVKISDNPDVDEEEPEVFFTALHHAREPGGLMTLMYFMDYILEQYGVDAQVTYLIDHREIYFVPVVNPDGYVYNEQTNPDGGGQWRKNRRPVQSWYGIDLNRNYGYQWGYDDAGSSPYPFSDTYRGSAPFSEPETQAIRDFINSRNIKCVLNYHTYSNVLIYPWSYIAALTPDSITYMEYGDLLTSQNRYGFGNCNQTINYNANGDADDWMYGEQSEKAKIFALTPEVGDDSDGFWPDQSRIVPLCEENLKSNLNLTWLAGAYPRARSFQIIFDDNGNGFAEPGEQIKIVCQSKNIGLSNGQNISVAIGSDLAEIQPVNSASGIVHASFPAHSTVNDTFLLGIDENLAEGSKAVLTLNYTMDGYTLIDTLGYLVVGTPLVVFMDNAENGLENWHTGEEWGLENDALNSGNTVFSDSPDKLYENNANNRLTLKDALQLPTADRIYLSYLTRWNVERGFDFATVQISTDSVNWETLQTSSMQPASGKGQQASGDFGYDGFTSFWKWEWIDITDYQTADRLFLRFRLQSDGGEAKDGWRLDNIQVLAYNTLPSSVADQGGLTAKTAYLSPAFPNPFNAVTTLRYYLPRGAFVQLNVFDVKGQKIAVLVNKVQKAGRHTLRFDASGLASGLYFIQLKTENQNQIRKALLLK</sequence>
<dbReference type="STRING" id="880073.Cabys_446"/>
<dbReference type="InterPro" id="IPR057247">
    <property type="entry name" value="CARBOXYPEPT_ZN_2"/>
</dbReference>
<keyword evidence="6" id="KW-0732">Signal</keyword>
<keyword evidence="16" id="KW-1185">Reference proteome</keyword>
<comment type="catalytic activity">
    <reaction evidence="10">
        <text>Releases a C-terminal residue, which may be hydrophobic or positively charged.</text>
        <dbReference type="EC" id="3.4.17.18"/>
    </reaction>
</comment>
<dbReference type="EMBL" id="CM001402">
    <property type="protein sequence ID" value="EHO41333.1"/>
    <property type="molecule type" value="Genomic_DNA"/>
</dbReference>
<keyword evidence="7" id="KW-0378">Hydrolase</keyword>
<keyword evidence="3 15" id="KW-0121">Carboxypeptidase</keyword>
<dbReference type="eggNOG" id="COG4412">
    <property type="taxonomic scope" value="Bacteria"/>
</dbReference>
<dbReference type="PANTHER" id="PTHR11705:SF143">
    <property type="entry name" value="SLL0236 PROTEIN"/>
    <property type="match status" value="1"/>
</dbReference>
<dbReference type="PANTHER" id="PTHR11705">
    <property type="entry name" value="PROTEASE FAMILY M14 CARBOXYPEPTIDASE A,B"/>
    <property type="match status" value="1"/>
</dbReference>
<evidence type="ECO:0000256" key="5">
    <source>
        <dbReference type="ARBA" id="ARBA00022723"/>
    </source>
</evidence>
<dbReference type="EMBL" id="CP018099">
    <property type="protein sequence ID" value="APF17197.1"/>
    <property type="molecule type" value="Genomic_DNA"/>
</dbReference>
<dbReference type="KEGG" id="caby:Cabys_446"/>
<evidence type="ECO:0000259" key="13">
    <source>
        <dbReference type="PROSITE" id="PS52035"/>
    </source>
</evidence>
<evidence type="ECO:0000313" key="16">
    <source>
        <dbReference type="Proteomes" id="UP000004671"/>
    </source>
</evidence>
<name>H1XSC1_CALAY</name>
<proteinExistence type="inferred from homology"/>
<dbReference type="Proteomes" id="UP000004671">
    <property type="component" value="Chromosome"/>
</dbReference>
<feature type="active site" description="Proton donor/acceptor" evidence="12">
    <location>
        <position position="391"/>
    </location>
</feature>
<evidence type="ECO:0000256" key="3">
    <source>
        <dbReference type="ARBA" id="ARBA00022645"/>
    </source>
</evidence>